<protein>
    <submittedName>
        <fullName evidence="2">FIST domain-containing protein</fullName>
    </submittedName>
</protein>
<feature type="domain" description="FIST C-domain" evidence="1">
    <location>
        <begin position="174"/>
        <end position="313"/>
    </location>
</feature>
<dbReference type="Pfam" id="PF10442">
    <property type="entry name" value="FIST_C"/>
    <property type="match status" value="1"/>
</dbReference>
<gene>
    <name evidence="2" type="ORF">GOM49_13725</name>
</gene>
<reference evidence="2 3" key="1">
    <citation type="submission" date="2019-12" db="EMBL/GenBank/DDBJ databases">
        <title>Genome sequenceing of Clostridium bovifaecis.</title>
        <authorList>
            <person name="Yao Y."/>
        </authorList>
    </citation>
    <scope>NUCLEOTIDE SEQUENCE [LARGE SCALE GENOMIC DNA]</scope>
    <source>
        <strain evidence="2 3">BXX</strain>
    </source>
</reference>
<dbReference type="PANTHER" id="PTHR40252:SF2">
    <property type="entry name" value="BLR0328 PROTEIN"/>
    <property type="match status" value="1"/>
</dbReference>
<dbReference type="InterPro" id="IPR013702">
    <property type="entry name" value="FIST_domain_N"/>
</dbReference>
<sequence>MLLVGEDSSKDLEELMTYLKNKNINFFGGIYSKLLVGSSSCSEGYIIQKYEPIYDALVFPHLMRFKLDPQNLEGSTAIILVDGLSSMMKDLTDTVYNKVGKNTKYIGGGAGFYDLVQRPCIFNNSGIHKDALYICIVKSEITLAVNHGWKKLDGPFFVTKSRDNVLCSLDNYRAFDVYRDVIEDIEGVRIGKEDFFSFAKDHPFGISTSGSGLIVRDPISVNEDYEITCVADIPYDSQLYVLKGDSNSLLSSSLEIVKKCSANAPSSYIPLLFDCISRAMFLNEHFDEELKNIQDNLKYPVEGALSIGEISSHTNGELVIHNKSTILGLLETK</sequence>
<keyword evidence="3" id="KW-1185">Reference proteome</keyword>
<dbReference type="AlphaFoldDB" id="A0A6I6ESZ8"/>
<dbReference type="SMART" id="SM01204">
    <property type="entry name" value="FIST_C"/>
    <property type="match status" value="1"/>
</dbReference>
<organism evidence="2 3">
    <name type="scientific">Clostridium bovifaecis</name>
    <dbReference type="NCBI Taxonomy" id="2184719"/>
    <lineage>
        <taxon>Bacteria</taxon>
        <taxon>Bacillati</taxon>
        <taxon>Bacillota</taxon>
        <taxon>Clostridia</taxon>
        <taxon>Eubacteriales</taxon>
        <taxon>Clostridiaceae</taxon>
        <taxon>Clostridium</taxon>
    </lineage>
</organism>
<dbReference type="Pfam" id="PF08495">
    <property type="entry name" value="FIST"/>
    <property type="match status" value="1"/>
</dbReference>
<evidence type="ECO:0000259" key="1">
    <source>
        <dbReference type="SMART" id="SM01204"/>
    </source>
</evidence>
<dbReference type="EMBL" id="CP046522">
    <property type="protein sequence ID" value="QGU96872.1"/>
    <property type="molecule type" value="Genomic_DNA"/>
</dbReference>
<dbReference type="Proteomes" id="UP000422764">
    <property type="component" value="Chromosome"/>
</dbReference>
<name>A0A6I6ESZ8_9CLOT</name>
<dbReference type="PANTHER" id="PTHR40252">
    <property type="entry name" value="BLR0328 PROTEIN"/>
    <property type="match status" value="1"/>
</dbReference>
<evidence type="ECO:0000313" key="2">
    <source>
        <dbReference type="EMBL" id="QGU96872.1"/>
    </source>
</evidence>
<dbReference type="InterPro" id="IPR019494">
    <property type="entry name" value="FIST_C"/>
</dbReference>
<evidence type="ECO:0000313" key="3">
    <source>
        <dbReference type="Proteomes" id="UP000422764"/>
    </source>
</evidence>
<accession>A0A6I6ESZ8</accession>
<proteinExistence type="predicted"/>